<keyword evidence="5" id="KW-1133">Transmembrane helix</keyword>
<evidence type="ECO:0000256" key="6">
    <source>
        <dbReference type="SAM" id="SignalP"/>
    </source>
</evidence>
<feature type="chain" id="PRO_5037633468" description="RHS repeat-associated core domain-containing protein" evidence="6">
    <location>
        <begin position="21"/>
        <end position="2171"/>
    </location>
</feature>
<evidence type="ECO:0008006" key="9">
    <source>
        <dbReference type="Google" id="ProtNLM"/>
    </source>
</evidence>
<evidence type="ECO:0000256" key="3">
    <source>
        <dbReference type="ARBA" id="ARBA00022729"/>
    </source>
</evidence>
<dbReference type="Pfam" id="PF01839">
    <property type="entry name" value="FG-GAP"/>
    <property type="match status" value="1"/>
</dbReference>
<dbReference type="EMBL" id="BMIB01000003">
    <property type="protein sequence ID" value="GGH73320.1"/>
    <property type="molecule type" value="Genomic_DNA"/>
</dbReference>
<keyword evidence="2" id="KW-0964">Secreted</keyword>
<organism evidence="7 8">
    <name type="scientific">Filimonas zeae</name>
    <dbReference type="NCBI Taxonomy" id="1737353"/>
    <lineage>
        <taxon>Bacteria</taxon>
        <taxon>Pseudomonadati</taxon>
        <taxon>Bacteroidota</taxon>
        <taxon>Chitinophagia</taxon>
        <taxon>Chitinophagales</taxon>
        <taxon>Chitinophagaceae</taxon>
        <taxon>Filimonas</taxon>
    </lineage>
</organism>
<dbReference type="PANTHER" id="PTHR32305:SF15">
    <property type="entry name" value="PROTEIN RHSA-RELATED"/>
    <property type="match status" value="1"/>
</dbReference>
<dbReference type="Gene3D" id="2.180.10.10">
    <property type="entry name" value="RHS repeat-associated core"/>
    <property type="match status" value="2"/>
</dbReference>
<dbReference type="NCBIfam" id="TIGR01643">
    <property type="entry name" value="YD_repeat_2x"/>
    <property type="match status" value="1"/>
</dbReference>
<comment type="caution">
    <text evidence="7">The sequence shown here is derived from an EMBL/GenBank/DDBJ whole genome shotgun (WGS) entry which is preliminary data.</text>
</comment>
<dbReference type="Gene3D" id="2.130.10.130">
    <property type="entry name" value="Integrin alpha, N-terminal"/>
    <property type="match status" value="1"/>
</dbReference>
<dbReference type="InterPro" id="IPR013517">
    <property type="entry name" value="FG-GAP"/>
</dbReference>
<keyword evidence="8" id="KW-1185">Reference proteome</keyword>
<feature type="signal peptide" evidence="6">
    <location>
        <begin position="1"/>
        <end position="20"/>
    </location>
</feature>
<dbReference type="SUPFAM" id="SSF69318">
    <property type="entry name" value="Integrin alpha N-terminal domain"/>
    <property type="match status" value="1"/>
</dbReference>
<dbReference type="RefSeq" id="WP_188954540.1">
    <property type="nucleotide sequence ID" value="NZ_BMIB01000003.1"/>
</dbReference>
<proteinExistence type="predicted"/>
<dbReference type="InterPro" id="IPR050708">
    <property type="entry name" value="T6SS_VgrG/RHS"/>
</dbReference>
<gene>
    <name evidence="7" type="ORF">GCM10011379_34700</name>
</gene>
<reference evidence="7" key="2">
    <citation type="submission" date="2020-09" db="EMBL/GenBank/DDBJ databases">
        <authorList>
            <person name="Sun Q."/>
            <person name="Zhou Y."/>
        </authorList>
    </citation>
    <scope>NUCLEOTIDE SEQUENCE</scope>
    <source>
        <strain evidence="7">CGMCC 1.15290</strain>
    </source>
</reference>
<dbReference type="GO" id="GO:0005576">
    <property type="term" value="C:extracellular region"/>
    <property type="evidence" value="ECO:0007669"/>
    <property type="project" value="UniProtKB-SubCell"/>
</dbReference>
<accession>A0A917MXH0</accession>
<evidence type="ECO:0000256" key="1">
    <source>
        <dbReference type="ARBA" id="ARBA00004613"/>
    </source>
</evidence>
<dbReference type="InterPro" id="IPR022385">
    <property type="entry name" value="Rhs_assc_core"/>
</dbReference>
<dbReference type="Pfam" id="PF13517">
    <property type="entry name" value="FG-GAP_3"/>
    <property type="match status" value="1"/>
</dbReference>
<dbReference type="Proteomes" id="UP000627292">
    <property type="component" value="Unassembled WGS sequence"/>
</dbReference>
<dbReference type="InterPro" id="IPR028994">
    <property type="entry name" value="Integrin_alpha_N"/>
</dbReference>
<evidence type="ECO:0000256" key="5">
    <source>
        <dbReference type="SAM" id="Phobius"/>
    </source>
</evidence>
<evidence type="ECO:0000256" key="4">
    <source>
        <dbReference type="ARBA" id="ARBA00023026"/>
    </source>
</evidence>
<dbReference type="NCBIfam" id="TIGR03696">
    <property type="entry name" value="Rhs_assc_core"/>
    <property type="match status" value="1"/>
</dbReference>
<name>A0A917MXH0_9BACT</name>
<protein>
    <recommendedName>
        <fullName evidence="9">RHS repeat-associated core domain-containing protein</fullName>
    </recommendedName>
</protein>
<keyword evidence="5" id="KW-0812">Transmembrane</keyword>
<dbReference type="InterPro" id="IPR006530">
    <property type="entry name" value="YD"/>
</dbReference>
<keyword evidence="4" id="KW-0843">Virulence</keyword>
<dbReference type="Gene3D" id="2.40.128.340">
    <property type="match status" value="1"/>
</dbReference>
<sequence>MRKKIHLLCCVLLHATVLLAQPDQSKPVGSIKGEASVSPAGAATYKIPVPVPAGVAGMQPSLALAYSSQAGDGQAGWGWNLEGLSLITRVNQSRFFNGRTEPFKMTADDNFFVDGQLLMPVSGTNGANATQYKTQTENQARIESFGGTTGNPDWWKVTRKDGSTVEYGKKADDKIAAGANISWLVSSITDVNGNKIDYTYSRYDAELALYEIAYSNTIVRFTYTTKANPNITFINGHKIINSRLLSQISILLNNVQQQKITFQYDTQLGRNYLTAAELFGTDNQSVITRFNYGQLSQEENATALQSNYPVQGGSHNWTLTPGDFNGDGKSDLVVANLQYNVQDNEIKDVTSSYYNLITNAGVPSSPYALATSKYELQTSYNANNYLKGNDENHPFVYMNSDLDGDGIDDMLRIGKNLNNFQDSRGDWHNNGMYYVDNLSVDKFTPSGTAVSRTTTTLPVPNDYMGTYNFTLKDANSSIQGDFDGDGSVDIIHVLGRQYQSGETIERRFNIFNGWYIYRRTPIYDYVYKSFVVNMTAGESNAEILGLTDQLKDAKAIYPIDYDGDGKQELLVIKDTYSTIFSIYRVSATTGYLYAASQLLQTMQLTYSTSRMYQLGDFNGDKKTDILSIYNGSSTATIYYSTGTGFLTGNVPLQRTTNFTSAWPDRVIAADYNGDGITDILHAYEYPVVIPIPGGTQTSYSPRQEVYYMKGLTYSTSYIYSTTELCPSDYAWFVNSWPDAQIAGYSNDIYCYGVNPELPQPMRLPVDPGESSPAYIVHYNYQEVENLYPKYTYKTSWLSGMASNFRMPMETGDFDGDGKTEIIQSLNGTGYIVCYFSGIAGNGNTSRLQTVTDGFGNVTTFNYNTLANGGTTVYTRTPGNTMWYPYNTVSLPITVVKSLTKPNGIGGVQTDSYLYQDAIVHRSKGFLGFKGVTVSNTTTDSKSETTSELNQNVALMLPATDKTWINNLQVQEVQNKYTVTTLANGSTRYYPLSRYKTEQEYSTTIDMQSLAARKTAWVYDAHGNITSQTQTKGAWSGGSVSAIETIATSTTYTQAGPALTPLQPVTVQETRTRSGAAAITQQTTMSYTADRGLLASKTTWASTPLAATVTYSYDSYGNCTGTTSAVAGKATVTSTITFDASHRFPEQHVMQTGSIISTKKATYHAYWGKPVTEVEGDAASGTLTTVYEYNGFGVLSKTTTPLGHQITHSTGWDVAGAQLYYALTDFPDGVAPDVKVWYDVYGRAIKSQSLGWSNQWATTTTKYDARGRVTEKALPYYSSETPQLTTTSYDHLNRQLTVTTPNSAASYTYYQAGNGQTTVTVTNAAGQPSSRTTDATGLLVNATDNGGTLSYTYNSLGKEQSVQLNGQAVSSSGFDAYGRETSKTEPNTGTITYEYDALSHLTRQTDANGDITHISYDDLERVSVRTTKEGAYSYTYNNSNLNKEIQSIAGPAGTETYTYDGYRRLTGKTQTVPGSGTFTTTYQYNPAGKQLSVTYPNNVTIQSAYNTAGMVTQLTWGSKVLYNAQAVNGTGQPVQYTLADGRTSTITYNKSLPARYYTPGVQDLNFTFHAQNGNLTSRRDDIAGITETFTYDAVDRLTSATVNGTQQFSITYDGTNNSTKGNIQEKSDVGTYVYQSAKPNAIAYISPLSSAVNTAAAGLTATYTSFQRPLHLEQNGAIADFTYGVDNERTRMVLNAGAQTQTRLYLGAYEKQTLANGTVNEVVYVGGGNGLCAMIVNGHAYTVYTDYLGSILTVTSENGTIAAQQNFDAWGRNRNAQTWQYANVAAVPNWLMRGYTGHEHIPVINLINMNARLYDPVTGRMLSPDPYVMGNGNTQGFNRFAYALNNPLRYTDPNGEIVWFVPLIYAAVNVAVDLVMNKGNMNFGQIAMSAVSGAIGGFLGGGSITTVGGAFFGAGVGQLNKLFPAMPLYQSEHFNLSVSPMIGFGSSGVTSGISLNASGVIGDFAYSASVGMGFNSGVSSLGESVGSSNYWNWGASAGYFDGHTTYGAGWSVNYFTGTSKQNVAAPSLLIGDFTLRVDEDFLGDGEDRYRTGGLLATYKVNDEITLALGGSMMTGQAQESEKHPNLDFGHPTLGTYNPAGELNTTLRGGTMYGGVIYKGQAFFYGHNSETRLHNIQNWIHRNVVQTAYFYDHQLPSQSYFYSGGFNSNYLFY</sequence>
<dbReference type="PANTHER" id="PTHR32305">
    <property type="match status" value="1"/>
</dbReference>
<dbReference type="Pfam" id="PF05593">
    <property type="entry name" value="RHS_repeat"/>
    <property type="match status" value="1"/>
</dbReference>
<evidence type="ECO:0000256" key="2">
    <source>
        <dbReference type="ARBA" id="ARBA00022525"/>
    </source>
</evidence>
<comment type="subcellular location">
    <subcellularLocation>
        <location evidence="1">Secreted</location>
    </subcellularLocation>
</comment>
<dbReference type="InterPro" id="IPR031325">
    <property type="entry name" value="RHS_repeat"/>
</dbReference>
<evidence type="ECO:0000313" key="8">
    <source>
        <dbReference type="Proteomes" id="UP000627292"/>
    </source>
</evidence>
<keyword evidence="3 6" id="KW-0732">Signal</keyword>
<reference evidence="7" key="1">
    <citation type="journal article" date="2014" name="Int. J. Syst. Evol. Microbiol.">
        <title>Complete genome sequence of Corynebacterium casei LMG S-19264T (=DSM 44701T), isolated from a smear-ripened cheese.</title>
        <authorList>
            <consortium name="US DOE Joint Genome Institute (JGI-PGF)"/>
            <person name="Walter F."/>
            <person name="Albersmeier A."/>
            <person name="Kalinowski J."/>
            <person name="Ruckert C."/>
        </authorList>
    </citation>
    <scope>NUCLEOTIDE SEQUENCE</scope>
    <source>
        <strain evidence="7">CGMCC 1.15290</strain>
    </source>
</reference>
<dbReference type="Pfam" id="PF03534">
    <property type="entry name" value="SpvB"/>
    <property type="match status" value="1"/>
</dbReference>
<keyword evidence="5" id="KW-0472">Membrane</keyword>
<feature type="transmembrane region" description="Helical" evidence="5">
    <location>
        <begin position="1887"/>
        <end position="1911"/>
    </location>
</feature>
<evidence type="ECO:0000313" key="7">
    <source>
        <dbReference type="EMBL" id="GGH73320.1"/>
    </source>
</evidence>
<dbReference type="GO" id="GO:0005737">
    <property type="term" value="C:cytoplasm"/>
    <property type="evidence" value="ECO:0007669"/>
    <property type="project" value="InterPro"/>
</dbReference>
<feature type="transmembrane region" description="Helical" evidence="5">
    <location>
        <begin position="1856"/>
        <end position="1875"/>
    </location>
</feature>
<dbReference type="InterPro" id="IPR003284">
    <property type="entry name" value="Sal_SpvB"/>
</dbReference>